<gene>
    <name evidence="1" type="ORF">SS37A_35600</name>
</gene>
<dbReference type="EMBL" id="AP027143">
    <property type="protein sequence ID" value="BDV36030.1"/>
    <property type="molecule type" value="Genomic_DNA"/>
</dbReference>
<organism evidence="1 2">
    <name type="scientific">Methylocystis iwaonis</name>
    <dbReference type="NCBI Taxonomy" id="2885079"/>
    <lineage>
        <taxon>Bacteria</taxon>
        <taxon>Pseudomonadati</taxon>
        <taxon>Pseudomonadota</taxon>
        <taxon>Alphaproteobacteria</taxon>
        <taxon>Hyphomicrobiales</taxon>
        <taxon>Methylocystaceae</taxon>
        <taxon>Methylocystis</taxon>
    </lineage>
</organism>
<reference evidence="1 2" key="1">
    <citation type="journal article" date="2023" name="Int. J. Syst. Evol. Microbiol.">
        <title>Methylocystis iwaonis sp. nov., a type II methane-oxidizing bacterium from surface soil of a rice paddy field in Japan, and emended description of the genus Methylocystis (ex Whittenbury et al. 1970) Bowman et al. 1993.</title>
        <authorList>
            <person name="Kaise H."/>
            <person name="Sawadogo J.B."/>
            <person name="Alam M.S."/>
            <person name="Ueno C."/>
            <person name="Dianou D."/>
            <person name="Shinjo R."/>
            <person name="Asakawa S."/>
        </authorList>
    </citation>
    <scope>NUCLEOTIDE SEQUENCE [LARGE SCALE GENOMIC DNA]</scope>
    <source>
        <strain evidence="1 2">SS37A-Re</strain>
    </source>
</reference>
<accession>A0ABM8EDE2</accession>
<sequence length="138" mass="15387">MLIDGAHETANSLRPPCRYEDASGGISSQRACERFFRAKIRMTLRFRKIAEGELKGAAGLDQDVCFAALDAVATLYDLGERRLAGKKWRKPSRFTCNSEIRHAIPLAFEPLKPLVGGQQMGVRFVQQIEIDTLPTQPP</sequence>
<name>A0ABM8EDE2_9HYPH</name>
<evidence type="ECO:0000313" key="1">
    <source>
        <dbReference type="EMBL" id="BDV36030.1"/>
    </source>
</evidence>
<dbReference type="Proteomes" id="UP001317629">
    <property type="component" value="Plasmid pSS37A-Re-1"/>
</dbReference>
<keyword evidence="1" id="KW-0614">Plasmid</keyword>
<keyword evidence="2" id="KW-1185">Reference proteome</keyword>
<evidence type="ECO:0000313" key="2">
    <source>
        <dbReference type="Proteomes" id="UP001317629"/>
    </source>
</evidence>
<proteinExistence type="predicted"/>
<evidence type="ECO:0008006" key="3">
    <source>
        <dbReference type="Google" id="ProtNLM"/>
    </source>
</evidence>
<geneLocation type="plasmid" evidence="1 2">
    <name>pSS37A-Re-1</name>
</geneLocation>
<protein>
    <recommendedName>
        <fullName evidence="3">Transposase DDE domain-containing protein</fullName>
    </recommendedName>
</protein>